<comment type="caution">
    <text evidence="2">The sequence shown here is derived from an EMBL/GenBank/DDBJ whole genome shotgun (WGS) entry which is preliminary data.</text>
</comment>
<feature type="compositionally biased region" description="Basic and acidic residues" evidence="1">
    <location>
        <begin position="170"/>
        <end position="187"/>
    </location>
</feature>
<gene>
    <name evidence="2" type="ORF">CspeluHIS016_0109910</name>
</gene>
<organism evidence="2 3">
    <name type="scientific">Cutaneotrichosporon spelunceum</name>
    <dbReference type="NCBI Taxonomy" id="1672016"/>
    <lineage>
        <taxon>Eukaryota</taxon>
        <taxon>Fungi</taxon>
        <taxon>Dikarya</taxon>
        <taxon>Basidiomycota</taxon>
        <taxon>Agaricomycotina</taxon>
        <taxon>Tremellomycetes</taxon>
        <taxon>Trichosporonales</taxon>
        <taxon>Trichosporonaceae</taxon>
        <taxon>Cutaneotrichosporon</taxon>
    </lineage>
</organism>
<dbReference type="Proteomes" id="UP001222932">
    <property type="component" value="Unassembled WGS sequence"/>
</dbReference>
<reference evidence="2" key="2">
    <citation type="submission" date="2023-06" db="EMBL/GenBank/DDBJ databases">
        <authorList>
            <person name="Kobayashi Y."/>
            <person name="Kayamori A."/>
            <person name="Aoki K."/>
            <person name="Shiwa Y."/>
            <person name="Fujita N."/>
            <person name="Sugita T."/>
            <person name="Iwasaki W."/>
            <person name="Tanaka N."/>
            <person name="Takashima M."/>
        </authorList>
    </citation>
    <scope>NUCLEOTIDE SEQUENCE</scope>
    <source>
        <strain evidence="2">HIS016</strain>
    </source>
</reference>
<dbReference type="EMBL" id="BTCM01000001">
    <property type="protein sequence ID" value="GMK54405.1"/>
    <property type="molecule type" value="Genomic_DNA"/>
</dbReference>
<name>A0AAD3TPE5_9TREE</name>
<feature type="compositionally biased region" description="Basic and acidic residues" evidence="1">
    <location>
        <begin position="198"/>
        <end position="212"/>
    </location>
</feature>
<keyword evidence="3" id="KW-1185">Reference proteome</keyword>
<protein>
    <submittedName>
        <fullName evidence="2">Uncharacterized protein</fullName>
    </submittedName>
</protein>
<accession>A0AAD3TPE5</accession>
<evidence type="ECO:0000313" key="3">
    <source>
        <dbReference type="Proteomes" id="UP001222932"/>
    </source>
</evidence>
<proteinExistence type="predicted"/>
<sequence length="407" mass="44371">MSEVDELELDELEEMDVDTNFEPPSPVLPFLHSTIPRVFADAPLTNPNQALPATLCDSLPHDTVGNLSLLDDTAGNPSLLDDMAGDPSLTTIASNPIFGRAGERSLLRAHDRSLPSVLATPGAPVPLRSPLQARAFRCADCRRRFPSCETWTAHCHKYNGRCTKPGNPSGEHDPARDRVVQSRERRPYALMPTMTPGKTRDCEHESQGERKPQQPPPRELYQPAQPGPDDDGDIVCIDVHGNAMPPHVRVKPELVELSDDDLRDIDEVGAPTPEMPRRHSGACRGARVCAHAHAHNRHGPEVLDPNDDRDDHDAPDNRGRLEADTLDRGRYAGRGSKVLSAAVRANILALMLGRYNGRTAGPGAHIRAVTAGKLAGWEAITAAVGARPQDAERVRQPAHHRTARNLA</sequence>
<evidence type="ECO:0000256" key="1">
    <source>
        <dbReference type="SAM" id="MobiDB-lite"/>
    </source>
</evidence>
<feature type="compositionally biased region" description="Basic and acidic residues" evidence="1">
    <location>
        <begin position="309"/>
        <end position="325"/>
    </location>
</feature>
<feature type="region of interest" description="Disordered" evidence="1">
    <location>
        <begin position="296"/>
        <end position="325"/>
    </location>
</feature>
<dbReference type="AlphaFoldDB" id="A0AAD3TPE5"/>
<evidence type="ECO:0000313" key="2">
    <source>
        <dbReference type="EMBL" id="GMK54405.1"/>
    </source>
</evidence>
<feature type="region of interest" description="Disordered" evidence="1">
    <location>
        <begin position="162"/>
        <end position="238"/>
    </location>
</feature>
<reference evidence="2" key="1">
    <citation type="journal article" date="2023" name="BMC Genomics">
        <title>Chromosome-level genome assemblies of Cutaneotrichosporon spp. (Trichosporonales, Basidiomycota) reveal imbalanced evolution between nucleotide sequences and chromosome synteny.</title>
        <authorList>
            <person name="Kobayashi Y."/>
            <person name="Kayamori A."/>
            <person name="Aoki K."/>
            <person name="Shiwa Y."/>
            <person name="Matsutani M."/>
            <person name="Fujita N."/>
            <person name="Sugita T."/>
            <person name="Iwasaki W."/>
            <person name="Tanaka N."/>
            <person name="Takashima M."/>
        </authorList>
    </citation>
    <scope>NUCLEOTIDE SEQUENCE</scope>
    <source>
        <strain evidence="2">HIS016</strain>
    </source>
</reference>